<dbReference type="AlphaFoldDB" id="A0A0D2NG34"/>
<gene>
    <name evidence="1" type="ORF">HYPSUDRAFT_70314</name>
</gene>
<accession>A0A0D2NG34</accession>
<evidence type="ECO:0000313" key="2">
    <source>
        <dbReference type="Proteomes" id="UP000054270"/>
    </source>
</evidence>
<proteinExistence type="predicted"/>
<organism evidence="1 2">
    <name type="scientific">Hypholoma sublateritium (strain FD-334 SS-4)</name>
    <dbReference type="NCBI Taxonomy" id="945553"/>
    <lineage>
        <taxon>Eukaryota</taxon>
        <taxon>Fungi</taxon>
        <taxon>Dikarya</taxon>
        <taxon>Basidiomycota</taxon>
        <taxon>Agaricomycotina</taxon>
        <taxon>Agaricomycetes</taxon>
        <taxon>Agaricomycetidae</taxon>
        <taxon>Agaricales</taxon>
        <taxon>Agaricineae</taxon>
        <taxon>Strophariaceae</taxon>
        <taxon>Hypholoma</taxon>
    </lineage>
</organism>
<sequence>MVQSTEYFKFSAAELESVHMLIVKFLTLYDDKYGWGTQLYCSSSQACLRAVFADRCISQNLKDYLYMGGSSFIVPRVCELAQVFRVFKGCIADLDGRLLLFGARPMHTSQFSDPAAIDNQ</sequence>
<keyword evidence="2" id="KW-1185">Reference proteome</keyword>
<reference evidence="2" key="1">
    <citation type="submission" date="2014-04" db="EMBL/GenBank/DDBJ databases">
        <title>Evolutionary Origins and Diversification of the Mycorrhizal Mutualists.</title>
        <authorList>
            <consortium name="DOE Joint Genome Institute"/>
            <consortium name="Mycorrhizal Genomics Consortium"/>
            <person name="Kohler A."/>
            <person name="Kuo A."/>
            <person name="Nagy L.G."/>
            <person name="Floudas D."/>
            <person name="Copeland A."/>
            <person name="Barry K.W."/>
            <person name="Cichocki N."/>
            <person name="Veneault-Fourrey C."/>
            <person name="LaButti K."/>
            <person name="Lindquist E.A."/>
            <person name="Lipzen A."/>
            <person name="Lundell T."/>
            <person name="Morin E."/>
            <person name="Murat C."/>
            <person name="Riley R."/>
            <person name="Ohm R."/>
            <person name="Sun H."/>
            <person name="Tunlid A."/>
            <person name="Henrissat B."/>
            <person name="Grigoriev I.V."/>
            <person name="Hibbett D.S."/>
            <person name="Martin F."/>
        </authorList>
    </citation>
    <scope>NUCLEOTIDE SEQUENCE [LARGE SCALE GENOMIC DNA]</scope>
    <source>
        <strain evidence="2">FD-334 SS-4</strain>
    </source>
</reference>
<dbReference type="Proteomes" id="UP000054270">
    <property type="component" value="Unassembled WGS sequence"/>
</dbReference>
<protein>
    <submittedName>
        <fullName evidence="1">Uncharacterized protein</fullName>
    </submittedName>
</protein>
<name>A0A0D2NG34_HYPSF</name>
<dbReference type="EMBL" id="KN817596">
    <property type="protein sequence ID" value="KJA17944.1"/>
    <property type="molecule type" value="Genomic_DNA"/>
</dbReference>
<evidence type="ECO:0000313" key="1">
    <source>
        <dbReference type="EMBL" id="KJA17944.1"/>
    </source>
</evidence>